<dbReference type="EMBL" id="QFBC01000018">
    <property type="protein sequence ID" value="PWE53145.1"/>
    <property type="molecule type" value="Genomic_DNA"/>
</dbReference>
<feature type="domain" description="TfuA-like core" evidence="1">
    <location>
        <begin position="50"/>
        <end position="169"/>
    </location>
</feature>
<accession>A0A2U2DIK0</accession>
<dbReference type="AlphaFoldDB" id="A0A2U2DIK0"/>
<protein>
    <submittedName>
        <fullName evidence="2">Toxin</fullName>
    </submittedName>
</protein>
<dbReference type="RefSeq" id="WP_109461479.1">
    <property type="nucleotide sequence ID" value="NZ_QFBC01000018.1"/>
</dbReference>
<evidence type="ECO:0000313" key="3">
    <source>
        <dbReference type="Proteomes" id="UP000245252"/>
    </source>
</evidence>
<gene>
    <name evidence="2" type="ORF">DEM27_27640</name>
</gene>
<dbReference type="Proteomes" id="UP000245252">
    <property type="component" value="Unassembled WGS sequence"/>
</dbReference>
<evidence type="ECO:0000313" key="2">
    <source>
        <dbReference type="EMBL" id="PWE53145.1"/>
    </source>
</evidence>
<evidence type="ECO:0000259" key="1">
    <source>
        <dbReference type="Pfam" id="PF07812"/>
    </source>
</evidence>
<proteinExistence type="predicted"/>
<dbReference type="OrthoDB" id="118811at2"/>
<dbReference type="Pfam" id="PF07812">
    <property type="entry name" value="TfuA"/>
    <property type="match status" value="1"/>
</dbReference>
<organism evidence="2 3">
    <name type="scientific">Metarhizobium album</name>
    <dbReference type="NCBI Taxonomy" id="2182425"/>
    <lineage>
        <taxon>Bacteria</taxon>
        <taxon>Pseudomonadati</taxon>
        <taxon>Pseudomonadota</taxon>
        <taxon>Alphaproteobacteria</taxon>
        <taxon>Hyphomicrobiales</taxon>
        <taxon>Rhizobiaceae</taxon>
        <taxon>Metarhizobium</taxon>
    </lineage>
</organism>
<comment type="caution">
    <text evidence="2">The sequence shown here is derived from an EMBL/GenBank/DDBJ whole genome shotgun (WGS) entry which is preliminary data.</text>
</comment>
<sequence length="249" mass="26701">MKVLFAGPSLSGEISTLKRKFPGLDIRPPAACGDILRAVRDGAKAIGLIDGYFGDLPSVWHKEILFALHNGVAVAGGASMGALRAAECAPFGMVGLGSIYEDYANYRLMDDEAVALVHGPSELGWLPLSVPWVDFEATIAAAHASGSISAGERKKLLLAGRFLHFSNRTYVAVVKDCVFGGSGERILASLRENKVERKRADAHAVLTWLAQCTTNFRPSGWTFMATSHWDILHAEICDEAGLSSDTRAA</sequence>
<name>A0A2U2DIK0_9HYPH</name>
<dbReference type="InterPro" id="IPR012924">
    <property type="entry name" value="TfuA_core"/>
</dbReference>
<keyword evidence="3" id="KW-1185">Reference proteome</keyword>
<reference evidence="2 3" key="1">
    <citation type="submission" date="2018-05" db="EMBL/GenBank/DDBJ databases">
        <title>The draft genome of strain NS-104.</title>
        <authorList>
            <person name="Hang P."/>
            <person name="Jiang J."/>
        </authorList>
    </citation>
    <scope>NUCLEOTIDE SEQUENCE [LARGE SCALE GENOMIC DNA]</scope>
    <source>
        <strain evidence="2 3">NS-104</strain>
    </source>
</reference>